<keyword evidence="1" id="KW-1133">Transmembrane helix</keyword>
<dbReference type="Proteomes" id="UP000190449">
    <property type="component" value="Unassembled WGS sequence"/>
</dbReference>
<dbReference type="RefSeq" id="WP_073305334.1">
    <property type="nucleotide sequence ID" value="NZ_FRAW01000026.1"/>
</dbReference>
<reference evidence="2" key="1">
    <citation type="submission" date="2016-11" db="EMBL/GenBank/DDBJ databases">
        <authorList>
            <person name="Jaros S."/>
            <person name="Januszkiewicz K."/>
            <person name="Wedrychowicz H."/>
        </authorList>
    </citation>
    <scope>NUCLEOTIDE SEQUENCE [LARGE SCALE GENOMIC DNA]</scope>
    <source>
        <strain evidence="2">UWOS</strain>
    </source>
</reference>
<dbReference type="AlphaFoldDB" id="A0A1M6WQB5"/>
<dbReference type="EMBL" id="FUWU01000018">
    <property type="protein sequence ID" value="SJZ67192.1"/>
    <property type="molecule type" value="Genomic_DNA"/>
</dbReference>
<name>A0A1M6WQB5_9BACT</name>
<protein>
    <recommendedName>
        <fullName evidence="6">DUF3098 domain-containing protein</fullName>
    </recommendedName>
</protein>
<dbReference type="Proteomes" id="UP000184275">
    <property type="component" value="Unassembled WGS sequence"/>
</dbReference>
<evidence type="ECO:0000313" key="2">
    <source>
        <dbReference type="EMBL" id="SHK95917.1"/>
    </source>
</evidence>
<keyword evidence="4" id="KW-1185">Reference proteome</keyword>
<evidence type="ECO:0008006" key="6">
    <source>
        <dbReference type="Google" id="ProtNLM"/>
    </source>
</evidence>
<proteinExistence type="predicted"/>
<evidence type="ECO:0000313" key="3">
    <source>
        <dbReference type="EMBL" id="SJZ67192.1"/>
    </source>
</evidence>
<accession>A0A1M6WQB5</accession>
<accession>A0A1T4MJN7</accession>
<feature type="transmembrane region" description="Helical" evidence="1">
    <location>
        <begin position="33"/>
        <end position="55"/>
    </location>
</feature>
<organism evidence="2 4">
    <name type="scientific">Fibrobacter intestinalis</name>
    <dbReference type="NCBI Taxonomy" id="28122"/>
    <lineage>
        <taxon>Bacteria</taxon>
        <taxon>Pseudomonadati</taxon>
        <taxon>Fibrobacterota</taxon>
        <taxon>Fibrobacteria</taxon>
        <taxon>Fibrobacterales</taxon>
        <taxon>Fibrobacteraceae</taxon>
        <taxon>Fibrobacter</taxon>
    </lineage>
</organism>
<sequence>MKKNILLVALGALLIVIGFVCLAQGPADNPVSLTVAPIILVLAYLVVIPIGIFWGGNDRKK</sequence>
<gene>
    <name evidence="3" type="ORF">SAMN02745108_01294</name>
    <name evidence="2" type="ORF">SAMN05720469_12624</name>
</gene>
<dbReference type="EMBL" id="FRAW01000026">
    <property type="protein sequence ID" value="SHK95917.1"/>
    <property type="molecule type" value="Genomic_DNA"/>
</dbReference>
<reference evidence="3 5" key="3">
    <citation type="submission" date="2017-02" db="EMBL/GenBank/DDBJ databases">
        <authorList>
            <person name="Peterson S.W."/>
        </authorList>
    </citation>
    <scope>NUCLEOTIDE SEQUENCE [LARGE SCALE GENOMIC DNA]</scope>
    <source>
        <strain evidence="3 5">ATCC 43854</strain>
    </source>
</reference>
<keyword evidence="1" id="KW-0472">Membrane</keyword>
<evidence type="ECO:0000256" key="1">
    <source>
        <dbReference type="SAM" id="Phobius"/>
    </source>
</evidence>
<evidence type="ECO:0000313" key="5">
    <source>
        <dbReference type="Proteomes" id="UP000190449"/>
    </source>
</evidence>
<keyword evidence="1" id="KW-0812">Transmembrane</keyword>
<evidence type="ECO:0000313" key="4">
    <source>
        <dbReference type="Proteomes" id="UP000184275"/>
    </source>
</evidence>
<reference evidence="4" key="2">
    <citation type="submission" date="2016-11" db="EMBL/GenBank/DDBJ databases">
        <authorList>
            <person name="Varghese N."/>
            <person name="Submissions S."/>
        </authorList>
    </citation>
    <scope>NUCLEOTIDE SEQUENCE [LARGE SCALE GENOMIC DNA]</scope>
    <source>
        <strain evidence="4">UWOS</strain>
    </source>
</reference>
<dbReference type="STRING" id="28122.SAMN02745108_01294"/>